<reference evidence="6" key="1">
    <citation type="journal article" date="2019" name="Int. J. Syst. Evol. Microbiol.">
        <title>The Global Catalogue of Microorganisms (GCM) 10K type strain sequencing project: providing services to taxonomists for standard genome sequencing and annotation.</title>
        <authorList>
            <consortium name="The Broad Institute Genomics Platform"/>
            <consortium name="The Broad Institute Genome Sequencing Center for Infectious Disease"/>
            <person name="Wu L."/>
            <person name="Ma J."/>
        </authorList>
    </citation>
    <scope>NUCLEOTIDE SEQUENCE [LARGE SCALE GENOMIC DNA]</scope>
    <source>
        <strain evidence="6">YIM 94188</strain>
    </source>
</reference>
<dbReference type="Gene3D" id="3.40.50.1970">
    <property type="match status" value="1"/>
</dbReference>
<dbReference type="EMBL" id="JBHSNS010000012">
    <property type="protein sequence ID" value="MFC5731145.1"/>
    <property type="molecule type" value="Genomic_DNA"/>
</dbReference>
<accession>A0ABW0ZRN2</accession>
<evidence type="ECO:0000256" key="2">
    <source>
        <dbReference type="ARBA" id="ARBA00023027"/>
    </source>
</evidence>
<dbReference type="Proteomes" id="UP001596072">
    <property type="component" value="Unassembled WGS sequence"/>
</dbReference>
<evidence type="ECO:0000256" key="1">
    <source>
        <dbReference type="ARBA" id="ARBA00023002"/>
    </source>
</evidence>
<dbReference type="Gene3D" id="1.20.1090.10">
    <property type="entry name" value="Dehydroquinate synthase-like - alpha domain"/>
    <property type="match status" value="1"/>
</dbReference>
<keyword evidence="6" id="KW-1185">Reference proteome</keyword>
<keyword evidence="2" id="KW-0520">NAD</keyword>
<protein>
    <submittedName>
        <fullName evidence="5">Maleylacetate reductase</fullName>
        <ecNumber evidence="5">1.3.1.32</ecNumber>
    </submittedName>
</protein>
<keyword evidence="1 5" id="KW-0560">Oxidoreductase</keyword>
<feature type="domain" description="Alcohol dehydrogenase iron-type/glycerol dehydrogenase GldA" evidence="3">
    <location>
        <begin position="9"/>
        <end position="151"/>
    </location>
</feature>
<dbReference type="Pfam" id="PF00465">
    <property type="entry name" value="Fe-ADH"/>
    <property type="match status" value="1"/>
</dbReference>
<evidence type="ECO:0000313" key="6">
    <source>
        <dbReference type="Proteomes" id="UP001596072"/>
    </source>
</evidence>
<dbReference type="RefSeq" id="WP_136431541.1">
    <property type="nucleotide sequence ID" value="NZ_JBHSNS010000012.1"/>
</dbReference>
<comment type="caution">
    <text evidence="5">The sequence shown here is derived from an EMBL/GenBank/DDBJ whole genome shotgun (WGS) entry which is preliminary data.</text>
</comment>
<dbReference type="EC" id="1.3.1.32" evidence="5"/>
<dbReference type="InterPro" id="IPR001670">
    <property type="entry name" value="ADH_Fe/GldA"/>
</dbReference>
<dbReference type="GO" id="GO:0018506">
    <property type="term" value="F:maleylacetate reductase activity"/>
    <property type="evidence" value="ECO:0007669"/>
    <property type="project" value="UniProtKB-EC"/>
</dbReference>
<dbReference type="InterPro" id="IPR034786">
    <property type="entry name" value="MAR"/>
</dbReference>
<feature type="domain" description="Fe-containing alcohol dehydrogenase-like C-terminal" evidence="4">
    <location>
        <begin position="164"/>
        <end position="344"/>
    </location>
</feature>
<dbReference type="Pfam" id="PF25137">
    <property type="entry name" value="ADH_Fe_C"/>
    <property type="match status" value="1"/>
</dbReference>
<proteinExistence type="predicted"/>
<dbReference type="InterPro" id="IPR039697">
    <property type="entry name" value="Alcohol_dehydrogenase_Fe"/>
</dbReference>
<evidence type="ECO:0000313" key="5">
    <source>
        <dbReference type="EMBL" id="MFC5731145.1"/>
    </source>
</evidence>
<organism evidence="5 6">
    <name type="scientific">Nocardioides vastitatis</name>
    <dbReference type="NCBI Taxonomy" id="2568655"/>
    <lineage>
        <taxon>Bacteria</taxon>
        <taxon>Bacillati</taxon>
        <taxon>Actinomycetota</taxon>
        <taxon>Actinomycetes</taxon>
        <taxon>Propionibacteriales</taxon>
        <taxon>Nocardioidaceae</taxon>
        <taxon>Nocardioides</taxon>
    </lineage>
</organism>
<dbReference type="SUPFAM" id="SSF56796">
    <property type="entry name" value="Dehydroquinate synthase-like"/>
    <property type="match status" value="1"/>
</dbReference>
<evidence type="ECO:0000259" key="4">
    <source>
        <dbReference type="Pfam" id="PF25137"/>
    </source>
</evidence>
<gene>
    <name evidence="5" type="ORF">ACFPQB_19700</name>
</gene>
<evidence type="ECO:0000259" key="3">
    <source>
        <dbReference type="Pfam" id="PF00465"/>
    </source>
</evidence>
<dbReference type="CDD" id="cd08177">
    <property type="entry name" value="MAR"/>
    <property type="match status" value="1"/>
</dbReference>
<name>A0ABW0ZRN2_9ACTN</name>
<sequence length="344" mass="35845">MVVVHETPPSRVLFGTGARHAIPDELDRLGVQRVLVVVSASARAAADELSAALGERAVARFDRPMVHTPVTVTDEAMAVVADEFVDAVVTIGGGAATGLGKALVARSPMPHVAVPTTYSGSEVTPVLGETEEGVKQTRRDASLLPGTVVYDAELTLRMPAGLTLTSAVNALAHAVEALWAPDATAVSDALATEACDLLLGALPRVLADLGDVDARIRLQQSAWLAGTCLATAQMGLHHQLAHVLGGTFDLPHADLHTLLLPHVLRFNLPHAPRAAARLTRITGDDPAAVVARLVASYDGPTRLRVLGVPEEGLGAVAERVAAAPYPNPAPVEVGPLLELLRAAW</sequence>
<dbReference type="PANTHER" id="PTHR11496">
    <property type="entry name" value="ALCOHOL DEHYDROGENASE"/>
    <property type="match status" value="1"/>
</dbReference>
<dbReference type="InterPro" id="IPR056798">
    <property type="entry name" value="ADH_Fe_C"/>
</dbReference>
<dbReference type="PANTHER" id="PTHR11496:SF83">
    <property type="entry name" value="HYDROXYACID-OXOACID TRANSHYDROGENASE, MITOCHONDRIAL"/>
    <property type="match status" value="1"/>
</dbReference>